<accession>S4Y5N6</accession>
<name>S4Y5N6_SORCE</name>
<dbReference type="Proteomes" id="UP000014803">
    <property type="component" value="Chromosome"/>
</dbReference>
<protein>
    <submittedName>
        <fullName evidence="1">Uncharacterized protein</fullName>
    </submittedName>
</protein>
<proteinExistence type="predicted"/>
<gene>
    <name evidence="1" type="ORF">SCE1572_29370</name>
</gene>
<dbReference type="PATRIC" id="fig|1254432.3.peg.6634"/>
<dbReference type="eggNOG" id="COG1672">
    <property type="taxonomic scope" value="Bacteria"/>
</dbReference>
<organism evidence="1 2">
    <name type="scientific">Sorangium cellulosum So0157-2</name>
    <dbReference type="NCBI Taxonomy" id="1254432"/>
    <lineage>
        <taxon>Bacteria</taxon>
        <taxon>Pseudomonadati</taxon>
        <taxon>Myxococcota</taxon>
        <taxon>Polyangia</taxon>
        <taxon>Polyangiales</taxon>
        <taxon>Polyangiaceae</taxon>
        <taxon>Sorangium</taxon>
    </lineage>
</organism>
<dbReference type="STRING" id="1254432.SCE1572_29370"/>
<dbReference type="RefSeq" id="WP_020737783.1">
    <property type="nucleotide sequence ID" value="NC_021658.1"/>
</dbReference>
<dbReference type="AlphaFoldDB" id="S4Y5N6"/>
<sequence length="189" mass="20810">MRDDKVASGSAGRLGTASPFNIKAESLTMRNFTRGEVAELYGQHTSETGQEFLPEAVDRAFYLTQGQPWLVNALAQQLTEALVQDPAQPITADHVEQAKEILIRRQDTHLDSLMDRLQEPRVRAIVEPMLAGGTPGNVPEDDRRFVVDLGLLRRSELGGLTVANPIYREIIVRALAGGTRDALPQIVRA</sequence>
<dbReference type="EMBL" id="CP003969">
    <property type="protein sequence ID" value="AGP38228.1"/>
    <property type="molecule type" value="Genomic_DNA"/>
</dbReference>
<dbReference type="HOGENOM" id="CLU_114917_0_0_7"/>
<reference evidence="1 2" key="1">
    <citation type="journal article" date="2013" name="Sci. Rep.">
        <title>Extraordinary expansion of a Sorangium cellulosum genome from an alkaline milieu.</title>
        <authorList>
            <person name="Han K."/>
            <person name="Li Z.F."/>
            <person name="Peng R."/>
            <person name="Zhu L.P."/>
            <person name="Zhou T."/>
            <person name="Wang L.G."/>
            <person name="Li S.G."/>
            <person name="Zhang X.B."/>
            <person name="Hu W."/>
            <person name="Wu Z.H."/>
            <person name="Qin N."/>
            <person name="Li Y.Z."/>
        </authorList>
    </citation>
    <scope>NUCLEOTIDE SEQUENCE [LARGE SCALE GENOMIC DNA]</scope>
    <source>
        <strain evidence="1 2">So0157-2</strain>
    </source>
</reference>
<dbReference type="KEGG" id="scu:SCE1572_29370"/>
<evidence type="ECO:0000313" key="1">
    <source>
        <dbReference type="EMBL" id="AGP38228.1"/>
    </source>
</evidence>
<evidence type="ECO:0000313" key="2">
    <source>
        <dbReference type="Proteomes" id="UP000014803"/>
    </source>
</evidence>